<sequence>MSDCSFGYTFDENCQCVCTLADADCPNGYFANPNDCSCTETSSSSIEPSSKNSNSNEELSSEKTNSLFSSCSISECKCGYIDYSKCECIQPIVDCLPGYFYNQDTCECYCSLNVADCPSGTFINLTDCSCNNISSSVEESSSSSFSCLIPPKCGKPCDKIDYERCECIELIVDCFGGFILTEDGCDCFCSLNQSTCPDNTNFNPTSCICQSQSSSKESSSTSEESSFSVCHQQNCLENEEWSQEYCSCVCRKNVECQPGFIFDSLFVNVFLNMNQVVQKNLSIIQLYANAFVLK</sequence>
<keyword evidence="2" id="KW-1185">Reference proteome</keyword>
<organism evidence="1 2">
    <name type="scientific">Polypedilum vanderplanki</name>
    <name type="common">Sleeping chironomid midge</name>
    <dbReference type="NCBI Taxonomy" id="319348"/>
    <lineage>
        <taxon>Eukaryota</taxon>
        <taxon>Metazoa</taxon>
        <taxon>Ecdysozoa</taxon>
        <taxon>Arthropoda</taxon>
        <taxon>Hexapoda</taxon>
        <taxon>Insecta</taxon>
        <taxon>Pterygota</taxon>
        <taxon>Neoptera</taxon>
        <taxon>Endopterygota</taxon>
        <taxon>Diptera</taxon>
        <taxon>Nematocera</taxon>
        <taxon>Chironomoidea</taxon>
        <taxon>Chironomidae</taxon>
        <taxon>Chironominae</taxon>
        <taxon>Polypedilum</taxon>
        <taxon>Polypedilum</taxon>
    </lineage>
</organism>
<gene>
    <name evidence="1" type="ORF">PVAND_015036</name>
</gene>
<reference evidence="1" key="1">
    <citation type="submission" date="2021-03" db="EMBL/GenBank/DDBJ databases">
        <title>Chromosome level genome of the anhydrobiotic midge Polypedilum vanderplanki.</title>
        <authorList>
            <person name="Yoshida Y."/>
            <person name="Kikawada T."/>
            <person name="Gusev O."/>
        </authorList>
    </citation>
    <scope>NUCLEOTIDE SEQUENCE</scope>
    <source>
        <strain evidence="1">NIAS01</strain>
        <tissue evidence="1">Whole body or cell culture</tissue>
    </source>
</reference>
<dbReference type="Proteomes" id="UP001107558">
    <property type="component" value="Chromosome 4"/>
</dbReference>
<protein>
    <submittedName>
        <fullName evidence="1">Uncharacterized protein</fullName>
    </submittedName>
</protein>
<comment type="caution">
    <text evidence="1">The sequence shown here is derived from an EMBL/GenBank/DDBJ whole genome shotgun (WGS) entry which is preliminary data.</text>
</comment>
<accession>A0A9J6BBV9</accession>
<evidence type="ECO:0000313" key="1">
    <source>
        <dbReference type="EMBL" id="KAG5667035.1"/>
    </source>
</evidence>
<name>A0A9J6BBV9_POLVA</name>
<evidence type="ECO:0000313" key="2">
    <source>
        <dbReference type="Proteomes" id="UP001107558"/>
    </source>
</evidence>
<dbReference type="AlphaFoldDB" id="A0A9J6BBV9"/>
<proteinExistence type="predicted"/>
<dbReference type="EMBL" id="JADBJN010000004">
    <property type="protein sequence ID" value="KAG5667035.1"/>
    <property type="molecule type" value="Genomic_DNA"/>
</dbReference>